<name>A0ABP1QCM5_9HEXA</name>
<dbReference type="PANTHER" id="PTHR46866">
    <property type="entry name" value="GH12955P"/>
    <property type="match status" value="1"/>
</dbReference>
<sequence>MIKGMRNYERILAVAAPEDVGLKVRLQELKVKSFSRDLIQVLPTLDEQGLDVVLPFVIELFQNPETRVLAAWNIFLPFSQKVGRKKSIEYLLHPILQIYEADYHSEKHLKLFHRTFILQLCSCFGLKKFIDNFPTLLIEAIGGWKAPGDNEELAPRAHLTSTDLEIEILEMEVAEGISEDKNKTKGISDKFRRMESEQGDAAIASVEPEMFLMEPDASDSEEKDGSGQGSGDLYGDCFIEHQYLPYCLEVVSCGIRKLNVAIEAAILGVSALLEQIFNYVSATFLVSQLKDPIISAILTPLCRMVCTEDVASPSGSASVSILASKIAGMMYAIRKKIGQDLSKNNLKPLLSTITTETKMNEE</sequence>
<evidence type="ECO:0000313" key="2">
    <source>
        <dbReference type="Proteomes" id="UP001642540"/>
    </source>
</evidence>
<comment type="caution">
    <text evidence="1">The sequence shown here is derived from an EMBL/GenBank/DDBJ whole genome shotgun (WGS) entry which is preliminary data.</text>
</comment>
<dbReference type="Proteomes" id="UP001642540">
    <property type="component" value="Unassembled WGS sequence"/>
</dbReference>
<protein>
    <recommendedName>
        <fullName evidence="3">Symplekin</fullName>
    </recommendedName>
</protein>
<reference evidence="1 2" key="1">
    <citation type="submission" date="2024-08" db="EMBL/GenBank/DDBJ databases">
        <authorList>
            <person name="Cucini C."/>
            <person name="Frati F."/>
        </authorList>
    </citation>
    <scope>NUCLEOTIDE SEQUENCE [LARGE SCALE GENOMIC DNA]</scope>
</reference>
<gene>
    <name evidence="1" type="ORF">ODALV1_LOCUS8928</name>
</gene>
<accession>A0ABP1QCM5</accession>
<dbReference type="EMBL" id="CAXLJM020000027">
    <property type="protein sequence ID" value="CAL8094920.1"/>
    <property type="molecule type" value="Genomic_DNA"/>
</dbReference>
<evidence type="ECO:0008006" key="3">
    <source>
        <dbReference type="Google" id="ProtNLM"/>
    </source>
</evidence>
<dbReference type="PANTHER" id="PTHR46866:SF1">
    <property type="entry name" value="GH12955P"/>
    <property type="match status" value="1"/>
</dbReference>
<evidence type="ECO:0000313" key="1">
    <source>
        <dbReference type="EMBL" id="CAL8094920.1"/>
    </source>
</evidence>
<proteinExistence type="predicted"/>
<keyword evidence="2" id="KW-1185">Reference proteome</keyword>
<organism evidence="1 2">
    <name type="scientific">Orchesella dallaii</name>
    <dbReference type="NCBI Taxonomy" id="48710"/>
    <lineage>
        <taxon>Eukaryota</taxon>
        <taxon>Metazoa</taxon>
        <taxon>Ecdysozoa</taxon>
        <taxon>Arthropoda</taxon>
        <taxon>Hexapoda</taxon>
        <taxon>Collembola</taxon>
        <taxon>Entomobryomorpha</taxon>
        <taxon>Entomobryoidea</taxon>
        <taxon>Orchesellidae</taxon>
        <taxon>Orchesellinae</taxon>
        <taxon>Orchesella</taxon>
    </lineage>
</organism>